<reference evidence="1" key="1">
    <citation type="submission" date="2021-02" db="EMBL/GenBank/DDBJ databases">
        <authorList>
            <person name="Nowell W R."/>
        </authorList>
    </citation>
    <scope>NUCLEOTIDE SEQUENCE</scope>
</reference>
<accession>A0A818YH07</accession>
<evidence type="ECO:0000313" key="2">
    <source>
        <dbReference type="Proteomes" id="UP000663844"/>
    </source>
</evidence>
<dbReference type="EMBL" id="CAJOAZ010001033">
    <property type="protein sequence ID" value="CAF3753485.1"/>
    <property type="molecule type" value="Genomic_DNA"/>
</dbReference>
<protein>
    <submittedName>
        <fullName evidence="1">Uncharacterized protein</fullName>
    </submittedName>
</protein>
<name>A0A818YH07_9BILA</name>
<sequence>PSDDGGRCGARLGARCQPGELLGPRRRSCVEGFEPSVEPSIEPGVAGGDDIFLVS</sequence>
<gene>
    <name evidence="1" type="ORF">OXD698_LOCUS15594</name>
</gene>
<evidence type="ECO:0000313" key="1">
    <source>
        <dbReference type="EMBL" id="CAF3753485.1"/>
    </source>
</evidence>
<organism evidence="1 2">
    <name type="scientific">Adineta steineri</name>
    <dbReference type="NCBI Taxonomy" id="433720"/>
    <lineage>
        <taxon>Eukaryota</taxon>
        <taxon>Metazoa</taxon>
        <taxon>Spiralia</taxon>
        <taxon>Gnathifera</taxon>
        <taxon>Rotifera</taxon>
        <taxon>Eurotatoria</taxon>
        <taxon>Bdelloidea</taxon>
        <taxon>Adinetida</taxon>
        <taxon>Adinetidae</taxon>
        <taxon>Adineta</taxon>
    </lineage>
</organism>
<dbReference type="AlphaFoldDB" id="A0A818YH07"/>
<comment type="caution">
    <text evidence="1">The sequence shown here is derived from an EMBL/GenBank/DDBJ whole genome shotgun (WGS) entry which is preliminary data.</text>
</comment>
<proteinExistence type="predicted"/>
<feature type="non-terminal residue" evidence="1">
    <location>
        <position position="1"/>
    </location>
</feature>
<dbReference type="Proteomes" id="UP000663844">
    <property type="component" value="Unassembled WGS sequence"/>
</dbReference>